<evidence type="ECO:0000256" key="2">
    <source>
        <dbReference type="ARBA" id="ARBA00022475"/>
    </source>
</evidence>
<keyword evidence="4 7" id="KW-1133">Transmembrane helix</keyword>
<organism evidence="9 10">
    <name type="scientific">SAR86 cluster bacterium</name>
    <dbReference type="NCBI Taxonomy" id="2030880"/>
    <lineage>
        <taxon>Bacteria</taxon>
        <taxon>Pseudomonadati</taxon>
        <taxon>Pseudomonadota</taxon>
        <taxon>Gammaproteobacteria</taxon>
        <taxon>SAR86 cluster</taxon>
    </lineage>
</organism>
<comment type="similarity">
    <text evidence="6">Belongs to the exbB/tolQ family.</text>
</comment>
<evidence type="ECO:0000313" key="9">
    <source>
        <dbReference type="EMBL" id="RZO16418.1"/>
    </source>
</evidence>
<protein>
    <submittedName>
        <fullName evidence="9">MotA/TolQ/ExbB proton channel family protein</fullName>
    </submittedName>
</protein>
<accession>A0A520M5D4</accession>
<evidence type="ECO:0000256" key="4">
    <source>
        <dbReference type="ARBA" id="ARBA00022989"/>
    </source>
</evidence>
<evidence type="ECO:0000256" key="5">
    <source>
        <dbReference type="ARBA" id="ARBA00023136"/>
    </source>
</evidence>
<feature type="transmembrane region" description="Helical" evidence="7">
    <location>
        <begin position="15"/>
        <end position="37"/>
    </location>
</feature>
<dbReference type="InterPro" id="IPR050790">
    <property type="entry name" value="ExbB/TolQ_transport"/>
</dbReference>
<comment type="subcellular location">
    <subcellularLocation>
        <location evidence="1">Cell membrane</location>
        <topology evidence="1">Multi-pass membrane protein</topology>
    </subcellularLocation>
    <subcellularLocation>
        <location evidence="6">Membrane</location>
        <topology evidence="6">Multi-pass membrane protein</topology>
    </subcellularLocation>
</comment>
<dbReference type="InterPro" id="IPR002898">
    <property type="entry name" value="MotA_ExbB_proton_chnl"/>
</dbReference>
<reference evidence="9 10" key="1">
    <citation type="submission" date="2019-02" db="EMBL/GenBank/DDBJ databases">
        <title>Prokaryotic population dynamics and viral predation in marine succession experiment using metagenomics: the confinement effect.</title>
        <authorList>
            <person name="Haro-Moreno J.M."/>
            <person name="Rodriguez-Valera F."/>
            <person name="Lopez-Perez M."/>
        </authorList>
    </citation>
    <scope>NUCLEOTIDE SEQUENCE [LARGE SCALE GENOMIC DNA]</scope>
    <source>
        <strain evidence="9">MED-G167</strain>
    </source>
</reference>
<evidence type="ECO:0000259" key="8">
    <source>
        <dbReference type="Pfam" id="PF01618"/>
    </source>
</evidence>
<keyword evidence="5 7" id="KW-0472">Membrane</keyword>
<dbReference type="PANTHER" id="PTHR30625">
    <property type="entry name" value="PROTEIN TOLQ"/>
    <property type="match status" value="1"/>
</dbReference>
<comment type="caution">
    <text evidence="9">The sequence shown here is derived from an EMBL/GenBank/DDBJ whole genome shotgun (WGS) entry which is preliminary data.</text>
</comment>
<dbReference type="GO" id="GO:0017038">
    <property type="term" value="P:protein import"/>
    <property type="evidence" value="ECO:0007669"/>
    <property type="project" value="TreeGrafter"/>
</dbReference>
<evidence type="ECO:0000256" key="1">
    <source>
        <dbReference type="ARBA" id="ARBA00004651"/>
    </source>
</evidence>
<dbReference type="Proteomes" id="UP000318359">
    <property type="component" value="Unassembled WGS sequence"/>
</dbReference>
<keyword evidence="6" id="KW-0653">Protein transport</keyword>
<dbReference type="AlphaFoldDB" id="A0A520M5D4"/>
<feature type="transmembrane region" description="Helical" evidence="7">
    <location>
        <begin position="95"/>
        <end position="118"/>
    </location>
</feature>
<evidence type="ECO:0000256" key="6">
    <source>
        <dbReference type="RuleBase" id="RU004057"/>
    </source>
</evidence>
<keyword evidence="3 7" id="KW-0812">Transmembrane</keyword>
<dbReference type="Pfam" id="PF01618">
    <property type="entry name" value="MotA_ExbB"/>
    <property type="match status" value="1"/>
</dbReference>
<feature type="domain" description="MotA/TolQ/ExbB proton channel" evidence="8">
    <location>
        <begin position="65"/>
        <end position="165"/>
    </location>
</feature>
<dbReference type="EMBL" id="SHBM01000047">
    <property type="protein sequence ID" value="RZO16418.1"/>
    <property type="molecule type" value="Genomic_DNA"/>
</dbReference>
<feature type="transmembrane region" description="Helical" evidence="7">
    <location>
        <begin position="138"/>
        <end position="157"/>
    </location>
</feature>
<feature type="non-terminal residue" evidence="9">
    <location>
        <position position="172"/>
    </location>
</feature>
<evidence type="ECO:0000256" key="3">
    <source>
        <dbReference type="ARBA" id="ARBA00022692"/>
    </source>
</evidence>
<sequence length="172" mass="19172">MLYYLLLPFNLVSDFINQGGVVLLALFFVAAYMWILISERLYFYNFNLDEVIDNSFNSYKKSLGKDEWLNSKIKSMSLADINLQKSKNLNQIKGLVALCPLLGLLGTVTGMIEVFDVMAFTGTSNPRLMAGGISKATLPTMTGLVISITGLFAITFLEKFINDRISTKVVVF</sequence>
<dbReference type="GO" id="GO:0005886">
    <property type="term" value="C:plasma membrane"/>
    <property type="evidence" value="ECO:0007669"/>
    <property type="project" value="UniProtKB-SubCell"/>
</dbReference>
<keyword evidence="2" id="KW-1003">Cell membrane</keyword>
<evidence type="ECO:0000256" key="7">
    <source>
        <dbReference type="SAM" id="Phobius"/>
    </source>
</evidence>
<name>A0A520M5D4_9GAMM</name>
<keyword evidence="6" id="KW-0813">Transport</keyword>
<proteinExistence type="inferred from homology"/>
<gene>
    <name evidence="9" type="ORF">EVB00_03020</name>
</gene>
<dbReference type="PANTHER" id="PTHR30625:SF18">
    <property type="entry name" value="TONB2 ENERGY TRANSDUCTION SYSTEM INNER MEMBRANE COMPONENT EXBB"/>
    <property type="match status" value="1"/>
</dbReference>
<evidence type="ECO:0000313" key="10">
    <source>
        <dbReference type="Proteomes" id="UP000318359"/>
    </source>
</evidence>